<dbReference type="RefSeq" id="WP_097153809.1">
    <property type="nucleotide sequence ID" value="NZ_OBEL01000002.1"/>
</dbReference>
<evidence type="ECO:0000256" key="1">
    <source>
        <dbReference type="ARBA" id="ARBA00004418"/>
    </source>
</evidence>
<dbReference type="GO" id="GO:0015833">
    <property type="term" value="P:peptide transport"/>
    <property type="evidence" value="ECO:0007669"/>
    <property type="project" value="TreeGrafter"/>
</dbReference>
<feature type="chain" id="PRO_5011973089" evidence="5">
    <location>
        <begin position="28"/>
        <end position="513"/>
    </location>
</feature>
<name>A0A285PCL6_9HYPH</name>
<organism evidence="7 8">
    <name type="scientific">Cohaesibacter gelatinilyticus</name>
    <dbReference type="NCBI Taxonomy" id="372072"/>
    <lineage>
        <taxon>Bacteria</taxon>
        <taxon>Pseudomonadati</taxon>
        <taxon>Pseudomonadota</taxon>
        <taxon>Alphaproteobacteria</taxon>
        <taxon>Hyphomicrobiales</taxon>
        <taxon>Cohaesibacteraceae</taxon>
    </lineage>
</organism>
<dbReference type="GO" id="GO:1904680">
    <property type="term" value="F:peptide transmembrane transporter activity"/>
    <property type="evidence" value="ECO:0007669"/>
    <property type="project" value="TreeGrafter"/>
</dbReference>
<dbReference type="GO" id="GO:0043190">
    <property type="term" value="C:ATP-binding cassette (ABC) transporter complex"/>
    <property type="evidence" value="ECO:0007669"/>
    <property type="project" value="InterPro"/>
</dbReference>
<comment type="similarity">
    <text evidence="2">Belongs to the bacterial solute-binding protein 5 family.</text>
</comment>
<accession>A0A285PCL6</accession>
<evidence type="ECO:0000256" key="5">
    <source>
        <dbReference type="SAM" id="SignalP"/>
    </source>
</evidence>
<evidence type="ECO:0000256" key="4">
    <source>
        <dbReference type="ARBA" id="ARBA00022729"/>
    </source>
</evidence>
<dbReference type="InterPro" id="IPR039424">
    <property type="entry name" value="SBP_5"/>
</dbReference>
<proteinExistence type="inferred from homology"/>
<protein>
    <submittedName>
        <fullName evidence="7">Peptide/nickel transport system substrate-binding protein</fullName>
    </submittedName>
</protein>
<dbReference type="EMBL" id="OBEL01000002">
    <property type="protein sequence ID" value="SNZ19459.1"/>
    <property type="molecule type" value="Genomic_DNA"/>
</dbReference>
<keyword evidence="4 5" id="KW-0732">Signal</keyword>
<dbReference type="AlphaFoldDB" id="A0A285PCL6"/>
<dbReference type="SUPFAM" id="SSF53850">
    <property type="entry name" value="Periplasmic binding protein-like II"/>
    <property type="match status" value="1"/>
</dbReference>
<dbReference type="OrthoDB" id="9803988at2"/>
<dbReference type="Gene3D" id="3.40.190.10">
    <property type="entry name" value="Periplasmic binding protein-like II"/>
    <property type="match status" value="1"/>
</dbReference>
<dbReference type="PIRSF" id="PIRSF002741">
    <property type="entry name" value="MppA"/>
    <property type="match status" value="1"/>
</dbReference>
<comment type="subcellular location">
    <subcellularLocation>
        <location evidence="1">Periplasm</location>
    </subcellularLocation>
</comment>
<reference evidence="7 8" key="1">
    <citation type="submission" date="2017-09" db="EMBL/GenBank/DDBJ databases">
        <authorList>
            <person name="Ehlers B."/>
            <person name="Leendertz F.H."/>
        </authorList>
    </citation>
    <scope>NUCLEOTIDE SEQUENCE [LARGE SCALE GENOMIC DNA]</scope>
    <source>
        <strain evidence="7 8">DSM 18289</strain>
    </source>
</reference>
<evidence type="ECO:0000256" key="3">
    <source>
        <dbReference type="ARBA" id="ARBA00022448"/>
    </source>
</evidence>
<dbReference type="Proteomes" id="UP000219439">
    <property type="component" value="Unassembled WGS sequence"/>
</dbReference>
<dbReference type="Gene3D" id="3.10.105.10">
    <property type="entry name" value="Dipeptide-binding Protein, Domain 3"/>
    <property type="match status" value="1"/>
</dbReference>
<dbReference type="PANTHER" id="PTHR30290:SF10">
    <property type="entry name" value="PERIPLASMIC OLIGOPEPTIDE-BINDING PROTEIN-RELATED"/>
    <property type="match status" value="1"/>
</dbReference>
<dbReference type="InterPro" id="IPR000914">
    <property type="entry name" value="SBP_5_dom"/>
</dbReference>
<keyword evidence="8" id="KW-1185">Reference proteome</keyword>
<evidence type="ECO:0000259" key="6">
    <source>
        <dbReference type="Pfam" id="PF00496"/>
    </source>
</evidence>
<keyword evidence="3" id="KW-0813">Transport</keyword>
<gene>
    <name evidence="7" type="ORF">SAMN06265368_2547</name>
</gene>
<feature type="domain" description="Solute-binding protein family 5" evidence="6">
    <location>
        <begin position="71"/>
        <end position="428"/>
    </location>
</feature>
<dbReference type="PANTHER" id="PTHR30290">
    <property type="entry name" value="PERIPLASMIC BINDING COMPONENT OF ABC TRANSPORTER"/>
    <property type="match status" value="1"/>
</dbReference>
<sequence>MTKYQFAARATAAVLCALPLFAVPAIAETHLTIAVKSDRYSIADNKFTFTTNRPAGQIAETAVMPDANFNPSPLLFKDWAFKDGTYTVTLQDGVTFSDGSAFNADNAIASLKLYDKNKSDFLQLDQDSFKKLGDYQISFRSEVGSALVIENMTHRGTSLFLPTETMAKNPIGTGPYLLESYEPKKQITVKRNPDYWGKAPKIDKITYRFISDENARLLALQNGEVDIIGEVTPQMMLSMPQDGSVVLHESRPIRYAALMFNMLDKAPYNITSDIKVRQALAWAIDRDTLAKVLYGGKGKPAKTILPGWMFDLGDDHADGFGFDLKKANVLLDEAGWKKGSDGIREKDGRKMKLRLVAAYPNVSTVKPMPEMLDQMFAAVGAEIEIIEVDDSGVYYDSYFDHGQADMYLEYASNNNTDPTYLLNNVFTTHSPWGYDTTAPGGNVDELAKKSRVAATREEAIDLVRQAYKAIVDEHTSTVPILLVPNFTLSRPGVKVPMSEYADWIGYGDVILEK</sequence>
<dbReference type="Pfam" id="PF00496">
    <property type="entry name" value="SBP_bac_5"/>
    <property type="match status" value="1"/>
</dbReference>
<evidence type="ECO:0000313" key="8">
    <source>
        <dbReference type="Proteomes" id="UP000219439"/>
    </source>
</evidence>
<dbReference type="GO" id="GO:0030288">
    <property type="term" value="C:outer membrane-bounded periplasmic space"/>
    <property type="evidence" value="ECO:0007669"/>
    <property type="project" value="UniProtKB-ARBA"/>
</dbReference>
<dbReference type="InterPro" id="IPR030678">
    <property type="entry name" value="Peptide/Ni-bd"/>
</dbReference>
<feature type="signal peptide" evidence="5">
    <location>
        <begin position="1"/>
        <end position="27"/>
    </location>
</feature>
<evidence type="ECO:0000256" key="2">
    <source>
        <dbReference type="ARBA" id="ARBA00005695"/>
    </source>
</evidence>
<evidence type="ECO:0000313" key="7">
    <source>
        <dbReference type="EMBL" id="SNZ19459.1"/>
    </source>
</evidence>